<keyword evidence="3" id="KW-1185">Reference proteome</keyword>
<name>A0A9D4BC32_DREPO</name>
<gene>
    <name evidence="2" type="ORF">DPMN_194642</name>
</gene>
<reference evidence="2" key="1">
    <citation type="journal article" date="2019" name="bioRxiv">
        <title>The Genome of the Zebra Mussel, Dreissena polymorpha: A Resource for Invasive Species Research.</title>
        <authorList>
            <person name="McCartney M.A."/>
            <person name="Auch B."/>
            <person name="Kono T."/>
            <person name="Mallez S."/>
            <person name="Zhang Y."/>
            <person name="Obille A."/>
            <person name="Becker A."/>
            <person name="Abrahante J.E."/>
            <person name="Garbe J."/>
            <person name="Badalamenti J.P."/>
            <person name="Herman A."/>
            <person name="Mangelson H."/>
            <person name="Liachko I."/>
            <person name="Sullivan S."/>
            <person name="Sone E.D."/>
            <person name="Koren S."/>
            <person name="Silverstein K.A.T."/>
            <person name="Beckman K.B."/>
            <person name="Gohl D.M."/>
        </authorList>
    </citation>
    <scope>NUCLEOTIDE SEQUENCE</scope>
    <source>
        <strain evidence="2">Duluth1</strain>
        <tissue evidence="2">Whole animal</tissue>
    </source>
</reference>
<proteinExistence type="predicted"/>
<protein>
    <submittedName>
        <fullName evidence="2">Uncharacterized protein</fullName>
    </submittedName>
</protein>
<organism evidence="2 3">
    <name type="scientific">Dreissena polymorpha</name>
    <name type="common">Zebra mussel</name>
    <name type="synonym">Mytilus polymorpha</name>
    <dbReference type="NCBI Taxonomy" id="45954"/>
    <lineage>
        <taxon>Eukaryota</taxon>
        <taxon>Metazoa</taxon>
        <taxon>Spiralia</taxon>
        <taxon>Lophotrochozoa</taxon>
        <taxon>Mollusca</taxon>
        <taxon>Bivalvia</taxon>
        <taxon>Autobranchia</taxon>
        <taxon>Heteroconchia</taxon>
        <taxon>Euheterodonta</taxon>
        <taxon>Imparidentia</taxon>
        <taxon>Neoheterodontei</taxon>
        <taxon>Myida</taxon>
        <taxon>Dreissenoidea</taxon>
        <taxon>Dreissenidae</taxon>
        <taxon>Dreissena</taxon>
    </lineage>
</organism>
<feature type="region of interest" description="Disordered" evidence="1">
    <location>
        <begin position="54"/>
        <end position="85"/>
    </location>
</feature>
<sequence length="85" mass="10079">MDTYQMTWPARHWHANCWSPSSHVQGRLQEGLQIMRHPDKHLGDIEPRWHRFPTVYTKRRRGSRGKLNSPSAQSPEPPLCQQEHE</sequence>
<reference evidence="2" key="2">
    <citation type="submission" date="2020-11" db="EMBL/GenBank/DDBJ databases">
        <authorList>
            <person name="McCartney M.A."/>
            <person name="Auch B."/>
            <person name="Kono T."/>
            <person name="Mallez S."/>
            <person name="Becker A."/>
            <person name="Gohl D.M."/>
            <person name="Silverstein K.A.T."/>
            <person name="Koren S."/>
            <person name="Bechman K.B."/>
            <person name="Herman A."/>
            <person name="Abrahante J.E."/>
            <person name="Garbe J."/>
        </authorList>
    </citation>
    <scope>NUCLEOTIDE SEQUENCE</scope>
    <source>
        <strain evidence="2">Duluth1</strain>
        <tissue evidence="2">Whole animal</tissue>
    </source>
</reference>
<comment type="caution">
    <text evidence="2">The sequence shown here is derived from an EMBL/GenBank/DDBJ whole genome shotgun (WGS) entry which is preliminary data.</text>
</comment>
<dbReference type="Proteomes" id="UP000828390">
    <property type="component" value="Unassembled WGS sequence"/>
</dbReference>
<evidence type="ECO:0000313" key="2">
    <source>
        <dbReference type="EMBL" id="KAH3689753.1"/>
    </source>
</evidence>
<dbReference type="AlphaFoldDB" id="A0A9D4BC32"/>
<evidence type="ECO:0000313" key="3">
    <source>
        <dbReference type="Proteomes" id="UP000828390"/>
    </source>
</evidence>
<evidence type="ECO:0000256" key="1">
    <source>
        <dbReference type="SAM" id="MobiDB-lite"/>
    </source>
</evidence>
<accession>A0A9D4BC32</accession>
<dbReference type="EMBL" id="JAIWYP010000097">
    <property type="protein sequence ID" value="KAH3689753.1"/>
    <property type="molecule type" value="Genomic_DNA"/>
</dbReference>